<evidence type="ECO:0000256" key="5">
    <source>
        <dbReference type="PROSITE-ProRule" id="PRU01240"/>
    </source>
</evidence>
<dbReference type="PRINTS" id="PR00723">
    <property type="entry name" value="SUBTILISIN"/>
</dbReference>
<sequence>MMRRVVIALGLIIAVALATNGMIRQYTPQPYADADWIYFENGIQFNVRVGAPELSALLTVEESDYYLVHCQGPMYPEYKASIEATGAQVYTYIANYTYLVKMDDVVKYEIEQIDFVDWIGIYQPAYKISGQSAFENLQGIREITIVLYPDAQLDEVLIYLVGIGAKITDTAESTWDKLITCEVDLSYVHDIARLEQVQWIEPRHKIELQNSNVQWILQTCVTDNRRVWDMGIRGEEELVSTCDTGIRTSHYCFRSTASTWITDFGDYPTDRKIIAYQPANNYGPGYADFGDESWNQYHGTHTGGTITGDDTLNGLEIRDGIAIKSRIYFLDGGGTNGAVYLYPNFITLYNLPYTGNAAGSCKIMSNSWGSDAGGAYTAQAQQSDQFMWDHPDFLLFFSNGNLPSVVVISPASAKNVVSVGSCNNSYGWNQFSSFSTPGPTNDGRIKPTLLSPGASVISASGGSDNGYAMGSGTSMSSPGAAGAGTLIRQYYREGWWPTGSANPSDSIIASAALIKATLVISCDPSITSHTVPDYYIGWGRIDLDSALYFAGDNRGLEVVDHTSGLSTGNYVEYTYNVLSSDVAFRAVLVWTDYPGSLGGGKKLVNDLHLTVTDPNTDEYKGNVWSGGESQTGGSSDTLNVEECVRVNTPATGTWTVRVDGANCPQGPQPFALVVTADLEGFGIYEDATSDVDTKFGFSAPYPNPFKDKTCFSFTLNKPDHVRISIYSVVGQRLQTILDERRDVGQYTVYWSGNALPGGVYFYRVEVGTYCSTGKLVLQR</sequence>
<name>A0A0S7YDL8_UNCT6</name>
<evidence type="ECO:0000256" key="2">
    <source>
        <dbReference type="ARBA" id="ARBA00022670"/>
    </source>
</evidence>
<evidence type="ECO:0000313" key="7">
    <source>
        <dbReference type="EMBL" id="KPJ72869.1"/>
    </source>
</evidence>
<evidence type="ECO:0000313" key="8">
    <source>
        <dbReference type="Proteomes" id="UP000051012"/>
    </source>
</evidence>
<dbReference type="SUPFAM" id="SSF52743">
    <property type="entry name" value="Subtilisin-like"/>
    <property type="match status" value="1"/>
</dbReference>
<dbReference type="NCBIfam" id="TIGR04183">
    <property type="entry name" value="Por_Secre_tail"/>
    <property type="match status" value="1"/>
</dbReference>
<feature type="active site" description="Charge relay system" evidence="5">
    <location>
        <position position="243"/>
    </location>
</feature>
<dbReference type="InterPro" id="IPR036852">
    <property type="entry name" value="Peptidase_S8/S53_dom_sf"/>
</dbReference>
<feature type="active site" description="Charge relay system" evidence="5">
    <location>
        <position position="474"/>
    </location>
</feature>
<keyword evidence="2 5" id="KW-0645">Protease</keyword>
<dbReference type="GO" id="GO:0004252">
    <property type="term" value="F:serine-type endopeptidase activity"/>
    <property type="evidence" value="ECO:0007669"/>
    <property type="project" value="UniProtKB-UniRule"/>
</dbReference>
<evidence type="ECO:0000256" key="3">
    <source>
        <dbReference type="ARBA" id="ARBA00022801"/>
    </source>
</evidence>
<comment type="caution">
    <text evidence="7">The sequence shown here is derived from an EMBL/GenBank/DDBJ whole genome shotgun (WGS) entry which is preliminary data.</text>
</comment>
<feature type="active site" description="Charge relay system" evidence="5">
    <location>
        <position position="298"/>
    </location>
</feature>
<dbReference type="InterPro" id="IPR026444">
    <property type="entry name" value="Secre_tail"/>
</dbReference>
<evidence type="ECO:0000259" key="6">
    <source>
        <dbReference type="Pfam" id="PF00082"/>
    </source>
</evidence>
<dbReference type="EMBL" id="LJNI01000051">
    <property type="protein sequence ID" value="KPJ72869.1"/>
    <property type="molecule type" value="Genomic_DNA"/>
</dbReference>
<dbReference type="InterPro" id="IPR034058">
    <property type="entry name" value="TagA/B/C/D_pept_dom"/>
</dbReference>
<evidence type="ECO:0000256" key="1">
    <source>
        <dbReference type="ARBA" id="ARBA00011073"/>
    </source>
</evidence>
<dbReference type="InterPro" id="IPR023828">
    <property type="entry name" value="Peptidase_S8_Ser-AS"/>
</dbReference>
<dbReference type="Pfam" id="PF00082">
    <property type="entry name" value="Peptidase_S8"/>
    <property type="match status" value="1"/>
</dbReference>
<gene>
    <name evidence="7" type="ORF">AMJ52_04870</name>
</gene>
<protein>
    <recommendedName>
        <fullName evidence="6">Peptidase S8/S53 domain-containing protein</fullName>
    </recommendedName>
</protein>
<proteinExistence type="inferred from homology"/>
<dbReference type="PANTHER" id="PTHR43399">
    <property type="entry name" value="SUBTILISIN-RELATED"/>
    <property type="match status" value="1"/>
</dbReference>
<dbReference type="PROSITE" id="PS51892">
    <property type="entry name" value="SUBTILASE"/>
    <property type="match status" value="1"/>
</dbReference>
<accession>A0A0S7YDL8</accession>
<dbReference type="GO" id="GO:0006508">
    <property type="term" value="P:proteolysis"/>
    <property type="evidence" value="ECO:0007669"/>
    <property type="project" value="UniProtKB-KW"/>
</dbReference>
<dbReference type="Gene3D" id="3.40.50.200">
    <property type="entry name" value="Peptidase S8/S53 domain"/>
    <property type="match status" value="1"/>
</dbReference>
<feature type="domain" description="Peptidase S8/S53" evidence="6">
    <location>
        <begin position="236"/>
        <end position="539"/>
    </location>
</feature>
<dbReference type="PANTHER" id="PTHR43399:SF4">
    <property type="entry name" value="CELL WALL-ASSOCIATED PROTEASE"/>
    <property type="match status" value="1"/>
</dbReference>
<dbReference type="InterPro" id="IPR051048">
    <property type="entry name" value="Peptidase_S8/S53_subtilisin"/>
</dbReference>
<dbReference type="Proteomes" id="UP000051012">
    <property type="component" value="Unassembled WGS sequence"/>
</dbReference>
<dbReference type="Gene3D" id="2.60.120.380">
    <property type="match status" value="1"/>
</dbReference>
<keyword evidence="4 5" id="KW-0720">Serine protease</keyword>
<dbReference type="PROSITE" id="PS00138">
    <property type="entry name" value="SUBTILASE_SER"/>
    <property type="match status" value="1"/>
</dbReference>
<evidence type="ECO:0000256" key="4">
    <source>
        <dbReference type="ARBA" id="ARBA00022825"/>
    </source>
</evidence>
<dbReference type="CDD" id="cd04842">
    <property type="entry name" value="Peptidases_S8_Kp43_protease"/>
    <property type="match status" value="1"/>
</dbReference>
<dbReference type="InterPro" id="IPR000209">
    <property type="entry name" value="Peptidase_S8/S53_dom"/>
</dbReference>
<dbReference type="AlphaFoldDB" id="A0A0S7YDL8"/>
<keyword evidence="3 5" id="KW-0378">Hydrolase</keyword>
<organism evidence="7 8">
    <name type="scientific">candidate division TA06 bacterium DG_78</name>
    <dbReference type="NCBI Taxonomy" id="1703772"/>
    <lineage>
        <taxon>Bacteria</taxon>
        <taxon>Bacteria division TA06</taxon>
    </lineage>
</organism>
<comment type="similarity">
    <text evidence="1 5">Belongs to the peptidase S8 family.</text>
</comment>
<dbReference type="Gene3D" id="2.60.40.4070">
    <property type="match status" value="1"/>
</dbReference>
<dbReference type="InterPro" id="IPR015500">
    <property type="entry name" value="Peptidase_S8_subtilisin-rel"/>
</dbReference>
<reference evidence="7 8" key="1">
    <citation type="journal article" date="2015" name="Microbiome">
        <title>Genomic resolution of linkages in carbon, nitrogen, and sulfur cycling among widespread estuary sediment bacteria.</title>
        <authorList>
            <person name="Baker B.J."/>
            <person name="Lazar C.S."/>
            <person name="Teske A.P."/>
            <person name="Dick G.J."/>
        </authorList>
    </citation>
    <scope>NUCLEOTIDE SEQUENCE [LARGE SCALE GENOMIC DNA]</scope>
    <source>
        <strain evidence="7">DG_78</strain>
    </source>
</reference>